<organism evidence="1">
    <name type="scientific">marine sediment metagenome</name>
    <dbReference type="NCBI Taxonomy" id="412755"/>
    <lineage>
        <taxon>unclassified sequences</taxon>
        <taxon>metagenomes</taxon>
        <taxon>ecological metagenomes</taxon>
    </lineage>
</organism>
<accession>A0A0F9UAB8</accession>
<evidence type="ECO:0000313" key="1">
    <source>
        <dbReference type="EMBL" id="KKN90145.1"/>
    </source>
</evidence>
<protein>
    <submittedName>
        <fullName evidence="1">Uncharacterized protein</fullName>
    </submittedName>
</protein>
<sequence length="105" mass="11967">MTEQSGHIWGSQKAAMQAFGGSMSKGRRVFVVRVPLTVERPCGIGYTFGKVKYIKGNIPLNVEIAPISFNSDVSRCIVWQWKTNASFNHDIGKYLQRRLDQFKMR</sequence>
<gene>
    <name evidence="1" type="ORF">LCGC14_0232610</name>
</gene>
<dbReference type="AlphaFoldDB" id="A0A0F9UAB8"/>
<name>A0A0F9UAB8_9ZZZZ</name>
<proteinExistence type="predicted"/>
<dbReference type="EMBL" id="LAZR01000113">
    <property type="protein sequence ID" value="KKN90145.1"/>
    <property type="molecule type" value="Genomic_DNA"/>
</dbReference>
<reference evidence="1" key="1">
    <citation type="journal article" date="2015" name="Nature">
        <title>Complex archaea that bridge the gap between prokaryotes and eukaryotes.</title>
        <authorList>
            <person name="Spang A."/>
            <person name="Saw J.H."/>
            <person name="Jorgensen S.L."/>
            <person name="Zaremba-Niedzwiedzka K."/>
            <person name="Martijn J."/>
            <person name="Lind A.E."/>
            <person name="van Eijk R."/>
            <person name="Schleper C."/>
            <person name="Guy L."/>
            <person name="Ettema T.J."/>
        </authorList>
    </citation>
    <scope>NUCLEOTIDE SEQUENCE</scope>
</reference>
<comment type="caution">
    <text evidence="1">The sequence shown here is derived from an EMBL/GenBank/DDBJ whole genome shotgun (WGS) entry which is preliminary data.</text>
</comment>